<dbReference type="Pfam" id="PF00860">
    <property type="entry name" value="Xan_ur_permease"/>
    <property type="match status" value="1"/>
</dbReference>
<dbReference type="PANTHER" id="PTHR42810">
    <property type="entry name" value="PURINE PERMEASE C1399.01C-RELATED"/>
    <property type="match status" value="1"/>
</dbReference>
<dbReference type="AlphaFoldDB" id="J1AMR9"/>
<evidence type="ECO:0000256" key="6">
    <source>
        <dbReference type="ARBA" id="ARBA00023136"/>
    </source>
</evidence>
<proteinExistence type="inferred from homology"/>
<reference evidence="8 9" key="1">
    <citation type="submission" date="2011-08" db="EMBL/GenBank/DDBJ databases">
        <title>The complete genome of Methanofollis liminatans DSM 4140.</title>
        <authorList>
            <consortium name="US DOE Joint Genome Institute (JGI-PGF)"/>
            <person name="Lucas S."/>
            <person name="Han J."/>
            <person name="Lapidus A."/>
            <person name="Bruce D."/>
            <person name="Goodwin L."/>
            <person name="Pitluck S."/>
            <person name="Peters L."/>
            <person name="Kyrpides N."/>
            <person name="Mavromatis K."/>
            <person name="Ivanova N."/>
            <person name="Mikhailova N."/>
            <person name="Lu M."/>
            <person name="Detter J.C."/>
            <person name="Tapia R."/>
            <person name="Han C."/>
            <person name="Land M."/>
            <person name="Hauser L."/>
            <person name="Markowitz V."/>
            <person name="Cheng J.-F."/>
            <person name="Hugenholtz P."/>
            <person name="Woyke T."/>
            <person name="Wu D."/>
            <person name="Spring S."/>
            <person name="Schuler E."/>
            <person name="Brambilla E."/>
            <person name="Klenk H.-P."/>
            <person name="Eisen J.A."/>
        </authorList>
    </citation>
    <scope>NUCLEOTIDE SEQUENCE [LARGE SCALE GENOMIC DNA]</scope>
    <source>
        <strain evidence="8 9">DSM 4140</strain>
    </source>
</reference>
<sequence>MDAGDVFAGFKTLFQGVQILFVAFGALVLVPLLTGLDPGVALCTAGIGTLIFQAATGMKVPIFLASSFAFVPAITYGVAAWGVPGTLCGLAASGLLYVALSFVVRVFGSGVVTRLFPPVVVGPVICVIGLSLAPSAVGMALGRSGGLQVVPAETALFIAGVSLLATLLAFLFGRSWIGLVPILVGIAAGYAVSAALGVVDYAGIAGAAWFSVPAFVFPAWNPAAVLFIVPVAIAPAIEHFGDILAIGSVTGKDYLKDPGIHRTMLGDGIATLAASFVGGPPNTTYSEVTGAVTLTRAYSPVIMTVAAVFAIVFAFVGKIGAGLQSIPPPVMGGVMVLLFGLIAGLGIKHLVVHQVDLGVQKNAVILSLVLVTGIGGLCIPIGEFELAGVGLAAIIGVVLNLLIPEPAGPGAR</sequence>
<dbReference type="PANTHER" id="PTHR42810:SF2">
    <property type="entry name" value="PURINE PERMEASE C1399.01C-RELATED"/>
    <property type="match status" value="1"/>
</dbReference>
<evidence type="ECO:0000256" key="7">
    <source>
        <dbReference type="SAM" id="Phobius"/>
    </source>
</evidence>
<feature type="transmembrane region" description="Helical" evidence="7">
    <location>
        <begin position="119"/>
        <end position="142"/>
    </location>
</feature>
<evidence type="ECO:0000256" key="3">
    <source>
        <dbReference type="ARBA" id="ARBA00022448"/>
    </source>
</evidence>
<feature type="transmembrane region" description="Helical" evidence="7">
    <location>
        <begin position="329"/>
        <end position="351"/>
    </location>
</feature>
<feature type="transmembrane region" description="Helical" evidence="7">
    <location>
        <begin position="297"/>
        <end position="317"/>
    </location>
</feature>
<dbReference type="OrthoDB" id="76842at2157"/>
<keyword evidence="9" id="KW-1185">Reference proteome</keyword>
<gene>
    <name evidence="8" type="ORF">Metli_0155</name>
</gene>
<evidence type="ECO:0000313" key="9">
    <source>
        <dbReference type="Proteomes" id="UP000005095"/>
    </source>
</evidence>
<feature type="transmembrane region" description="Helical" evidence="7">
    <location>
        <begin position="363"/>
        <end position="379"/>
    </location>
</feature>
<feature type="transmembrane region" description="Helical" evidence="7">
    <location>
        <begin position="62"/>
        <end position="83"/>
    </location>
</feature>
<evidence type="ECO:0000256" key="4">
    <source>
        <dbReference type="ARBA" id="ARBA00022692"/>
    </source>
</evidence>
<keyword evidence="6 7" id="KW-0472">Membrane</keyword>
<dbReference type="GO" id="GO:0005886">
    <property type="term" value="C:plasma membrane"/>
    <property type="evidence" value="ECO:0007669"/>
    <property type="project" value="UniProtKB-ARBA"/>
</dbReference>
<dbReference type="EMBL" id="CM001555">
    <property type="protein sequence ID" value="EJG06133.1"/>
    <property type="molecule type" value="Genomic_DNA"/>
</dbReference>
<dbReference type="GO" id="GO:0042907">
    <property type="term" value="F:xanthine transmembrane transporter activity"/>
    <property type="evidence" value="ECO:0007669"/>
    <property type="project" value="TreeGrafter"/>
</dbReference>
<feature type="transmembrane region" description="Helical" evidence="7">
    <location>
        <begin position="386"/>
        <end position="403"/>
    </location>
</feature>
<evidence type="ECO:0000256" key="5">
    <source>
        <dbReference type="ARBA" id="ARBA00022989"/>
    </source>
</evidence>
<name>J1AMR9_9EURY</name>
<keyword evidence="5 7" id="KW-1133">Transmembrane helix</keyword>
<feature type="transmembrane region" description="Helical" evidence="7">
    <location>
        <begin position="12"/>
        <end position="33"/>
    </location>
</feature>
<feature type="transmembrane region" description="Helical" evidence="7">
    <location>
        <begin position="219"/>
        <end position="238"/>
    </location>
</feature>
<evidence type="ECO:0000256" key="1">
    <source>
        <dbReference type="ARBA" id="ARBA00004141"/>
    </source>
</evidence>
<comment type="similarity">
    <text evidence="2">Belongs to the nucleobase:cation symporter-2 (NCS2) (TC 2.A.40) family.</text>
</comment>
<feature type="transmembrane region" description="Helical" evidence="7">
    <location>
        <begin position="179"/>
        <end position="199"/>
    </location>
</feature>
<dbReference type="PATRIC" id="fig|28892.9.peg.167"/>
<feature type="transmembrane region" description="Helical" evidence="7">
    <location>
        <begin position="154"/>
        <end position="172"/>
    </location>
</feature>
<protein>
    <submittedName>
        <fullName evidence="8">Uracil-xanthine permease</fullName>
    </submittedName>
</protein>
<comment type="subcellular location">
    <subcellularLocation>
        <location evidence="1">Membrane</location>
        <topology evidence="1">Multi-pass membrane protein</topology>
    </subcellularLocation>
</comment>
<dbReference type="NCBIfam" id="TIGR00801">
    <property type="entry name" value="ncs2"/>
    <property type="match status" value="1"/>
</dbReference>
<accession>J1AMR9</accession>
<evidence type="ECO:0000313" key="8">
    <source>
        <dbReference type="EMBL" id="EJG06133.1"/>
    </source>
</evidence>
<dbReference type="InterPro" id="IPR006043">
    <property type="entry name" value="NCS2"/>
</dbReference>
<dbReference type="InterPro" id="IPR006042">
    <property type="entry name" value="Xan_ur_permease"/>
</dbReference>
<dbReference type="Proteomes" id="UP000005095">
    <property type="component" value="Chromosome"/>
</dbReference>
<dbReference type="PROSITE" id="PS01116">
    <property type="entry name" value="XANTH_URACIL_PERMASE"/>
    <property type="match status" value="1"/>
</dbReference>
<keyword evidence="4 7" id="KW-0812">Transmembrane</keyword>
<dbReference type="HOGENOM" id="CLU_017959_1_2_2"/>
<dbReference type="STRING" id="28892.Metli_0155"/>
<feature type="transmembrane region" description="Helical" evidence="7">
    <location>
        <begin position="89"/>
        <end position="107"/>
    </location>
</feature>
<evidence type="ECO:0000256" key="2">
    <source>
        <dbReference type="ARBA" id="ARBA00008821"/>
    </source>
</evidence>
<keyword evidence="3" id="KW-0813">Transport</keyword>
<organism evidence="8 9">
    <name type="scientific">Methanofollis liminatans DSM 4140</name>
    <dbReference type="NCBI Taxonomy" id="28892"/>
    <lineage>
        <taxon>Archaea</taxon>
        <taxon>Methanobacteriati</taxon>
        <taxon>Methanobacteriota</taxon>
        <taxon>Stenosarchaea group</taxon>
        <taxon>Methanomicrobia</taxon>
        <taxon>Methanomicrobiales</taxon>
        <taxon>Methanomicrobiaceae</taxon>
        <taxon>Methanofollis</taxon>
    </lineage>
</organism>